<dbReference type="RefSeq" id="WP_203987886.1">
    <property type="nucleotide sequence ID" value="NZ_BOOU01000052.1"/>
</dbReference>
<comment type="caution">
    <text evidence="1">The sequence shown here is derived from an EMBL/GenBank/DDBJ whole genome shotgun (WGS) entry which is preliminary data.</text>
</comment>
<accession>A0A919V5X7</accession>
<dbReference type="EMBL" id="BOOU01000052">
    <property type="protein sequence ID" value="GII78780.1"/>
    <property type="molecule type" value="Genomic_DNA"/>
</dbReference>
<organism evidence="1 2">
    <name type="scientific">Sphaerisporangium rufum</name>
    <dbReference type="NCBI Taxonomy" id="1381558"/>
    <lineage>
        <taxon>Bacteria</taxon>
        <taxon>Bacillati</taxon>
        <taxon>Actinomycetota</taxon>
        <taxon>Actinomycetes</taxon>
        <taxon>Streptosporangiales</taxon>
        <taxon>Streptosporangiaceae</taxon>
        <taxon>Sphaerisporangium</taxon>
    </lineage>
</organism>
<name>A0A919V5X7_9ACTN</name>
<keyword evidence="2" id="KW-1185">Reference proteome</keyword>
<gene>
    <name evidence="1" type="ORF">Sru01_37620</name>
</gene>
<evidence type="ECO:0000313" key="1">
    <source>
        <dbReference type="EMBL" id="GII78780.1"/>
    </source>
</evidence>
<dbReference type="AlphaFoldDB" id="A0A919V5X7"/>
<proteinExistence type="predicted"/>
<dbReference type="Proteomes" id="UP000655287">
    <property type="component" value="Unassembled WGS sequence"/>
</dbReference>
<sequence length="670" mass="71643">MSTPPPGTGPLSPEFSGIDPHLMGGFITELEHARGVIGERTEAIRRVFAANGVPAASLDPIAEVERWIDERLPDLRRRNQIAQATATLPDWSPDGSAGLVPYEEKSTLPVAEARRLGRDLAADYHKAGLNNVLDIGLNDRYRAIVDRLNEHANDAEFTAAFFAALGARETVMLAERLRHGITEDEDGAIAAVSRAFATAISGGAAVAGFAAVSKAMKGKAESEKERRSMGDLLSAGRFPTEWLAQVVATQVFTPGDKTSGKTLAPYLAALAKDPGAARLAVSLATRDAPLPRDVLARLMPNHPATGRTDSRPQLADFLKNLNDRAAIDDTSADTFGKLLAAASGAYDEQDGRHTDAAARFAFTVMTTADDFKLAAPTRIHLSEIAGSYATEIAVGANFTDVDHQSASTLGATKNPVPGLSAAFRLSPQDTYRFIKTFSNTLDNQAPFQQGIGDLALRLTGTASPQIMGPTDIRRLSNVYPLLGGLRGLQLAAREAWGDAKKQADEEQGKAFSWISGNEMGGLGMIVPGKAVGAAIWTFLCAAWSTADTFKSDPPDYSEETRKDDELETLGRQHTIASSLMAMGFTAKVSISNFQATLPTGVRLADDQGNLLPFTEILKQGKPALGALQDWYRRNGMGEGDEMAIGEQARKLADLFDGRKSFTKANTKSLS</sequence>
<protein>
    <submittedName>
        <fullName evidence="1">Uncharacterized protein</fullName>
    </submittedName>
</protein>
<reference evidence="1" key="1">
    <citation type="submission" date="2021-01" db="EMBL/GenBank/DDBJ databases">
        <title>Whole genome shotgun sequence of Sphaerisporangium rufum NBRC 109079.</title>
        <authorList>
            <person name="Komaki H."/>
            <person name="Tamura T."/>
        </authorList>
    </citation>
    <scope>NUCLEOTIDE SEQUENCE</scope>
    <source>
        <strain evidence="1">NBRC 109079</strain>
    </source>
</reference>
<evidence type="ECO:0000313" key="2">
    <source>
        <dbReference type="Proteomes" id="UP000655287"/>
    </source>
</evidence>